<dbReference type="InterPro" id="IPR011042">
    <property type="entry name" value="6-blade_b-propeller_TolB-like"/>
</dbReference>
<dbReference type="PANTHER" id="PTHR11799:SF30">
    <property type="entry name" value="SERUM PARAOXONASE_ARYLESTERASE 2"/>
    <property type="match status" value="1"/>
</dbReference>
<dbReference type="Gene3D" id="2.120.10.30">
    <property type="entry name" value="TolB, C-terminal domain"/>
    <property type="match status" value="1"/>
</dbReference>
<keyword evidence="5" id="KW-0106">Calcium</keyword>
<dbReference type="InterPro" id="IPR051288">
    <property type="entry name" value="Serum_paraoxonase/arylesterase"/>
</dbReference>
<dbReference type="GO" id="GO:0046872">
    <property type="term" value="F:metal ion binding"/>
    <property type="evidence" value="ECO:0007669"/>
    <property type="project" value="UniProtKB-KW"/>
</dbReference>
<dbReference type="GO" id="GO:0004064">
    <property type="term" value="F:arylesterase activity"/>
    <property type="evidence" value="ECO:0007669"/>
    <property type="project" value="InterPro"/>
</dbReference>
<feature type="binding site" evidence="5">
    <location>
        <position position="237"/>
    </location>
    <ligand>
        <name>Ca(2+)</name>
        <dbReference type="ChEBI" id="CHEBI:29108"/>
        <label>1</label>
        <note>catalytic</note>
    </ligand>
</feature>
<accession>A0AAD5P9Y3</accession>
<keyword evidence="7" id="KW-1185">Reference proteome</keyword>
<evidence type="ECO:0000256" key="1">
    <source>
        <dbReference type="ARBA" id="ARBA00008595"/>
    </source>
</evidence>
<reference evidence="6" key="2">
    <citation type="submission" date="2023-02" db="EMBL/GenBank/DDBJ databases">
        <authorList>
            <consortium name="DOE Joint Genome Institute"/>
            <person name="Mondo S.J."/>
            <person name="Chang Y."/>
            <person name="Wang Y."/>
            <person name="Ahrendt S."/>
            <person name="Andreopoulos W."/>
            <person name="Barry K."/>
            <person name="Beard J."/>
            <person name="Benny G.L."/>
            <person name="Blankenship S."/>
            <person name="Bonito G."/>
            <person name="Cuomo C."/>
            <person name="Desiro A."/>
            <person name="Gervers K.A."/>
            <person name="Hundley H."/>
            <person name="Kuo A."/>
            <person name="LaButti K."/>
            <person name="Lang B.F."/>
            <person name="Lipzen A."/>
            <person name="O'Donnell K."/>
            <person name="Pangilinan J."/>
            <person name="Reynolds N."/>
            <person name="Sandor L."/>
            <person name="Smith M.W."/>
            <person name="Tsang A."/>
            <person name="Grigoriev I.V."/>
            <person name="Stajich J.E."/>
            <person name="Spatafora J.W."/>
        </authorList>
    </citation>
    <scope>NUCLEOTIDE SEQUENCE</scope>
    <source>
        <strain evidence="6">RSA 2281</strain>
    </source>
</reference>
<dbReference type="Pfam" id="PF01731">
    <property type="entry name" value="Arylesterase"/>
    <property type="match status" value="1"/>
</dbReference>
<evidence type="ECO:0008006" key="8">
    <source>
        <dbReference type="Google" id="ProtNLM"/>
    </source>
</evidence>
<sequence length="332" mass="37328">MKIQTGPDEFRNCEDIVLSPTEPGIAYTACDPARDYKNMVMDIHHPMTHPQPGYIWRVDYIQKTATQLFTLEGDTDFHPLGLALVNPSLLMVINLRHQNPASIELFSLTEAQHIRTITHPKIYAPNSIHILKGRSAPDGTPSFFFTNDHYFLKGTKKKLENFGRLPLASVMFFDAFSHTVYPVARGFLFANGLAGDHKHVLFVAETNRMAINRYDIIVEDNIQLQFVNKVTMPMAVDNIHYDAQTGDVLVAGHPFVLDLLKFLHYNDGATIKNSKKPASQVMVWHTNTNQVEDIFVDDGTLYPTTSSAVIDHESRSLVISGLYAQGILVCDQ</sequence>
<evidence type="ECO:0000256" key="4">
    <source>
        <dbReference type="ARBA" id="ARBA00023180"/>
    </source>
</evidence>
<comment type="caution">
    <text evidence="6">The sequence shown here is derived from an EMBL/GenBank/DDBJ whole genome shotgun (WGS) entry which is preliminary data.</text>
</comment>
<evidence type="ECO:0000256" key="3">
    <source>
        <dbReference type="ARBA" id="ARBA00023157"/>
    </source>
</evidence>
<comment type="cofactor">
    <cofactor evidence="5">
        <name>Ca(2+)</name>
        <dbReference type="ChEBI" id="CHEBI:29108"/>
    </cofactor>
    <text evidence="5">Binds 2 calcium ions per subunit.</text>
</comment>
<organism evidence="6 7">
    <name type="scientific">Phascolomyces articulosus</name>
    <dbReference type="NCBI Taxonomy" id="60185"/>
    <lineage>
        <taxon>Eukaryota</taxon>
        <taxon>Fungi</taxon>
        <taxon>Fungi incertae sedis</taxon>
        <taxon>Mucoromycota</taxon>
        <taxon>Mucoromycotina</taxon>
        <taxon>Mucoromycetes</taxon>
        <taxon>Mucorales</taxon>
        <taxon>Lichtheimiaceae</taxon>
        <taxon>Phascolomyces</taxon>
    </lineage>
</organism>
<proteinExistence type="inferred from homology"/>
<feature type="binding site" evidence="5">
    <location>
        <position position="82"/>
    </location>
    <ligand>
        <name>Ca(2+)</name>
        <dbReference type="ChEBI" id="CHEBI:29108"/>
        <label>1</label>
        <note>catalytic</note>
    </ligand>
</feature>
<keyword evidence="5" id="KW-0479">Metal-binding</keyword>
<evidence type="ECO:0000313" key="7">
    <source>
        <dbReference type="Proteomes" id="UP001209540"/>
    </source>
</evidence>
<keyword evidence="3" id="KW-1015">Disulfide bond</keyword>
<dbReference type="AlphaFoldDB" id="A0AAD5P9Y3"/>
<keyword evidence="4" id="KW-0325">Glycoprotein</keyword>
<dbReference type="Proteomes" id="UP001209540">
    <property type="component" value="Unassembled WGS sequence"/>
</dbReference>
<evidence type="ECO:0000256" key="2">
    <source>
        <dbReference type="ARBA" id="ARBA00022801"/>
    </source>
</evidence>
<gene>
    <name evidence="6" type="ORF">BDA99DRAFT_445010</name>
</gene>
<dbReference type="InterPro" id="IPR002640">
    <property type="entry name" value="Arylesterase"/>
</dbReference>
<keyword evidence="2" id="KW-0378">Hydrolase</keyword>
<feature type="binding site" evidence="5">
    <location>
        <position position="15"/>
    </location>
    <ligand>
        <name>Ca(2+)</name>
        <dbReference type="ChEBI" id="CHEBI:29108"/>
        <label>1</label>
        <note>catalytic</note>
    </ligand>
</feature>
<feature type="binding site" evidence="5">
    <location>
        <position position="126"/>
    </location>
    <ligand>
        <name>Ca(2+)</name>
        <dbReference type="ChEBI" id="CHEBI:29108"/>
        <label>1</label>
        <note>catalytic</note>
    </ligand>
</feature>
<dbReference type="SUPFAM" id="SSF63829">
    <property type="entry name" value="Calcium-dependent phosphotriesterase"/>
    <property type="match status" value="1"/>
</dbReference>
<dbReference type="EMBL" id="JAIXMP010000032">
    <property type="protein sequence ID" value="KAI9250578.1"/>
    <property type="molecule type" value="Genomic_DNA"/>
</dbReference>
<comment type="similarity">
    <text evidence="1">Belongs to the paraoxonase family.</text>
</comment>
<feature type="binding site" evidence="5">
    <location>
        <position position="238"/>
    </location>
    <ligand>
        <name>Ca(2+)</name>
        <dbReference type="ChEBI" id="CHEBI:29108"/>
        <label>1</label>
        <note>catalytic</note>
    </ligand>
</feature>
<evidence type="ECO:0000313" key="6">
    <source>
        <dbReference type="EMBL" id="KAI9250578.1"/>
    </source>
</evidence>
<reference evidence="6" key="1">
    <citation type="journal article" date="2022" name="IScience">
        <title>Evolution of zygomycete secretomes and the origins of terrestrial fungal ecologies.</title>
        <authorList>
            <person name="Chang Y."/>
            <person name="Wang Y."/>
            <person name="Mondo S."/>
            <person name="Ahrendt S."/>
            <person name="Andreopoulos W."/>
            <person name="Barry K."/>
            <person name="Beard J."/>
            <person name="Benny G.L."/>
            <person name="Blankenship S."/>
            <person name="Bonito G."/>
            <person name="Cuomo C."/>
            <person name="Desiro A."/>
            <person name="Gervers K.A."/>
            <person name="Hundley H."/>
            <person name="Kuo A."/>
            <person name="LaButti K."/>
            <person name="Lang B.F."/>
            <person name="Lipzen A."/>
            <person name="O'Donnell K."/>
            <person name="Pangilinan J."/>
            <person name="Reynolds N."/>
            <person name="Sandor L."/>
            <person name="Smith M.E."/>
            <person name="Tsang A."/>
            <person name="Grigoriev I.V."/>
            <person name="Stajich J.E."/>
            <person name="Spatafora J.W."/>
        </authorList>
    </citation>
    <scope>NUCLEOTIDE SEQUENCE</scope>
    <source>
        <strain evidence="6">RSA 2281</strain>
    </source>
</reference>
<protein>
    <recommendedName>
        <fullName evidence="8">Arylesterase</fullName>
    </recommendedName>
</protein>
<feature type="binding site" evidence="5">
    <location>
        <position position="191"/>
    </location>
    <ligand>
        <name>Ca(2+)</name>
        <dbReference type="ChEBI" id="CHEBI:29108"/>
        <label>1</label>
        <note>catalytic</note>
    </ligand>
</feature>
<evidence type="ECO:0000256" key="5">
    <source>
        <dbReference type="PIRSR" id="PIRSR602640-2"/>
    </source>
</evidence>
<dbReference type="PANTHER" id="PTHR11799">
    <property type="entry name" value="PARAOXONASE"/>
    <property type="match status" value="1"/>
</dbReference>
<name>A0AAD5P9Y3_9FUNG</name>